<gene>
    <name evidence="2" type="ORF">CALMAC_LOCUS1937</name>
</gene>
<evidence type="ECO:0000313" key="3">
    <source>
        <dbReference type="Proteomes" id="UP000410492"/>
    </source>
</evidence>
<organism evidence="2 3">
    <name type="scientific">Callosobruchus maculatus</name>
    <name type="common">Southern cowpea weevil</name>
    <name type="synonym">Pulse bruchid</name>
    <dbReference type="NCBI Taxonomy" id="64391"/>
    <lineage>
        <taxon>Eukaryota</taxon>
        <taxon>Metazoa</taxon>
        <taxon>Ecdysozoa</taxon>
        <taxon>Arthropoda</taxon>
        <taxon>Hexapoda</taxon>
        <taxon>Insecta</taxon>
        <taxon>Pterygota</taxon>
        <taxon>Neoptera</taxon>
        <taxon>Endopterygota</taxon>
        <taxon>Coleoptera</taxon>
        <taxon>Polyphaga</taxon>
        <taxon>Cucujiformia</taxon>
        <taxon>Chrysomeloidea</taxon>
        <taxon>Chrysomelidae</taxon>
        <taxon>Bruchinae</taxon>
        <taxon>Bruchini</taxon>
        <taxon>Callosobruchus</taxon>
    </lineage>
</organism>
<dbReference type="OrthoDB" id="6753809at2759"/>
<keyword evidence="1" id="KW-0732">Signal</keyword>
<accession>A0A653BLC0</accession>
<dbReference type="Proteomes" id="UP000410492">
    <property type="component" value="Unassembled WGS sequence"/>
</dbReference>
<dbReference type="EMBL" id="CAACVG010002247">
    <property type="protein sequence ID" value="VEN36274.1"/>
    <property type="molecule type" value="Genomic_DNA"/>
</dbReference>
<feature type="chain" id="PRO_5024914567" description="Saposin B-type domain-containing protein" evidence="1">
    <location>
        <begin position="31"/>
        <end position="195"/>
    </location>
</feature>
<evidence type="ECO:0000313" key="2">
    <source>
        <dbReference type="EMBL" id="VEN36274.1"/>
    </source>
</evidence>
<evidence type="ECO:0000256" key="1">
    <source>
        <dbReference type="SAM" id="SignalP"/>
    </source>
</evidence>
<name>A0A653BLC0_CALMS</name>
<feature type="signal peptide" evidence="1">
    <location>
        <begin position="1"/>
        <end position="30"/>
    </location>
</feature>
<protein>
    <recommendedName>
        <fullName evidence="4">Saposin B-type domain-containing protein</fullName>
    </recommendedName>
</protein>
<proteinExistence type="predicted"/>
<sequence length="195" mass="21745">MHCTGRNIDVLVNMFKIHFLIAACIAAVVAKTPPPCADLESAYNSAIETLEGIESESEFVKDIEEVKISLKHLFESINYQTGSSLSEAAEDTEERQYDANESSDIIDKLKKCLKKIMDEGKSKGEAIAEEFKKILNDIAKLKDCKGPKEVKEACIKGVISLIKQDINDLKNKSAAEIQWLINDVLPDFYQCIMAK</sequence>
<evidence type="ECO:0008006" key="4">
    <source>
        <dbReference type="Google" id="ProtNLM"/>
    </source>
</evidence>
<reference evidence="2 3" key="1">
    <citation type="submission" date="2019-01" db="EMBL/GenBank/DDBJ databases">
        <authorList>
            <person name="Sayadi A."/>
        </authorList>
    </citation>
    <scope>NUCLEOTIDE SEQUENCE [LARGE SCALE GENOMIC DNA]</scope>
</reference>
<dbReference type="AlphaFoldDB" id="A0A653BLC0"/>
<keyword evidence="3" id="KW-1185">Reference proteome</keyword>